<proteinExistence type="predicted"/>
<organism evidence="1 2">
    <name type="scientific">Nonomuraea guangzhouensis</name>
    <dbReference type="NCBI Taxonomy" id="1291555"/>
    <lineage>
        <taxon>Bacteria</taxon>
        <taxon>Bacillati</taxon>
        <taxon>Actinomycetota</taxon>
        <taxon>Actinomycetes</taxon>
        <taxon>Streptosporangiales</taxon>
        <taxon>Streptosporangiaceae</taxon>
        <taxon>Nonomuraea</taxon>
    </lineage>
</organism>
<sequence>MIIYTHGVRVLKLDERRVRLRVFLADYDPGNLLPEGPSFFFGVLWQAADGEAGRRRGPLNGLVPLEDTLDPDWVEANAGRFIESVERIAARNLPAGDELAGFYETHYTELDRRLHRWHERWEHEDQLVQADYDVVVTDARWLEPLPEGQGMGTGFASWGWTVAGGQLVRRGLILKDRGDREGAAHAFRRASAVDDPEATVRALLALDDLDIDLDALNFDDQVAHEARAALELCVRLSREGRAADARAAFLIVHAFGMPEFMGEARERAGMVSPAERAHRLMSEGDRFGALNELRRAYDGGDEVIDFAVALLDGDFETADATGPGGALDHTRMALIAADLAFVHGREGDDDTVAALLKLRVTAELGPTMWRYALESGNAYPEEVAAAIGERLMRTMVAMHLPEDVRHIAETAGARFPGLAAAAYAELGDHYAVFGEPEDEAVAWALASFWTSVDELGGTEPAAQALVTLARILDETGDPVVAEAARKAATEKAGPELAVGDSYAAFAHARLLHRAGHGHRARSLLLEIAEEDDRGAAEAMMFLGNHAQSVDDTETAREWWLRAAASGQPAIVHRAAMQLGYLAKITRDLSDALRWYGPVIESDDENAALAAAHLGELCYWLGDEEESLRWYDLTLSETDDPELVAEAAFRVGEMRGDRAALRRAADSGHAGFAEQAGALLGELEQ</sequence>
<dbReference type="RefSeq" id="WP_378621214.1">
    <property type="nucleotide sequence ID" value="NZ_JBHUCM010000013.1"/>
</dbReference>
<evidence type="ECO:0008006" key="3">
    <source>
        <dbReference type="Google" id="ProtNLM"/>
    </source>
</evidence>
<evidence type="ECO:0000313" key="2">
    <source>
        <dbReference type="Proteomes" id="UP001597097"/>
    </source>
</evidence>
<dbReference type="InterPro" id="IPR011990">
    <property type="entry name" value="TPR-like_helical_dom_sf"/>
</dbReference>
<protein>
    <recommendedName>
        <fullName evidence="3">Tetratricopeptide repeat protein</fullName>
    </recommendedName>
</protein>
<dbReference type="EMBL" id="JBHUCM010000013">
    <property type="protein sequence ID" value="MFD1538485.1"/>
    <property type="molecule type" value="Genomic_DNA"/>
</dbReference>
<comment type="caution">
    <text evidence="1">The sequence shown here is derived from an EMBL/GenBank/DDBJ whole genome shotgun (WGS) entry which is preliminary data.</text>
</comment>
<evidence type="ECO:0000313" key="1">
    <source>
        <dbReference type="EMBL" id="MFD1538485.1"/>
    </source>
</evidence>
<gene>
    <name evidence="1" type="ORF">ACFSJ0_15630</name>
</gene>
<dbReference type="Gene3D" id="1.25.40.10">
    <property type="entry name" value="Tetratricopeptide repeat domain"/>
    <property type="match status" value="1"/>
</dbReference>
<reference evidence="2" key="1">
    <citation type="journal article" date="2019" name="Int. J. Syst. Evol. Microbiol.">
        <title>The Global Catalogue of Microorganisms (GCM) 10K type strain sequencing project: providing services to taxonomists for standard genome sequencing and annotation.</title>
        <authorList>
            <consortium name="The Broad Institute Genomics Platform"/>
            <consortium name="The Broad Institute Genome Sequencing Center for Infectious Disease"/>
            <person name="Wu L."/>
            <person name="Ma J."/>
        </authorList>
    </citation>
    <scope>NUCLEOTIDE SEQUENCE [LARGE SCALE GENOMIC DNA]</scope>
    <source>
        <strain evidence="2">CGMCC 1.15399</strain>
    </source>
</reference>
<name>A0ABW4G7P8_9ACTN</name>
<accession>A0ABW4G7P8</accession>
<keyword evidence="2" id="KW-1185">Reference proteome</keyword>
<dbReference type="SUPFAM" id="SSF81901">
    <property type="entry name" value="HCP-like"/>
    <property type="match status" value="1"/>
</dbReference>
<dbReference type="Proteomes" id="UP001597097">
    <property type="component" value="Unassembled WGS sequence"/>
</dbReference>